<dbReference type="Proteomes" id="UP001196413">
    <property type="component" value="Unassembled WGS sequence"/>
</dbReference>
<sequence>MAPRFAVFRCCFLSDSATDVTEPYELARCEPPAALSEVSLPASFADGRLEQSSREINASPDQNKTSWCTAQLIAPGSNGQIQSFDDDQSFCRPLSSTKIGEGARAKSISLTAVELANGPAKNVGGGSGESPPTTNYSTSAKKLTYTDITNASEKQKQNLHEVDIDEELLRHTATVINQTSVEMNNVHSTVNDIDCTNVSSFHREFKPRNGYRLHDGSAEILNDDDESEICVIAPPNSPTDIDHKEGLGVE</sequence>
<gene>
    <name evidence="1" type="ORF">KIN20_008637</name>
</gene>
<dbReference type="AlphaFoldDB" id="A0AAD5M717"/>
<protein>
    <submittedName>
        <fullName evidence="1">Uncharacterized protein</fullName>
    </submittedName>
</protein>
<evidence type="ECO:0000313" key="1">
    <source>
        <dbReference type="EMBL" id="KAJ1352325.1"/>
    </source>
</evidence>
<comment type="caution">
    <text evidence="1">The sequence shown here is derived from an EMBL/GenBank/DDBJ whole genome shotgun (WGS) entry which is preliminary data.</text>
</comment>
<proteinExistence type="predicted"/>
<name>A0AAD5M717_PARTN</name>
<dbReference type="EMBL" id="JAHQIW010001357">
    <property type="protein sequence ID" value="KAJ1352325.1"/>
    <property type="molecule type" value="Genomic_DNA"/>
</dbReference>
<reference evidence="1" key="1">
    <citation type="submission" date="2021-06" db="EMBL/GenBank/DDBJ databases">
        <title>Parelaphostrongylus tenuis whole genome reference sequence.</title>
        <authorList>
            <person name="Garwood T.J."/>
            <person name="Larsen P.A."/>
            <person name="Fountain-Jones N.M."/>
            <person name="Garbe J.R."/>
            <person name="Macchietto M.G."/>
            <person name="Kania S.A."/>
            <person name="Gerhold R.W."/>
            <person name="Richards J.E."/>
            <person name="Wolf T.M."/>
        </authorList>
    </citation>
    <scope>NUCLEOTIDE SEQUENCE</scope>
    <source>
        <strain evidence="1">MNPRO001-30</strain>
        <tissue evidence="1">Meninges</tissue>
    </source>
</reference>
<accession>A0AAD5M717</accession>
<organism evidence="1 2">
    <name type="scientific">Parelaphostrongylus tenuis</name>
    <name type="common">Meningeal worm</name>
    <dbReference type="NCBI Taxonomy" id="148309"/>
    <lineage>
        <taxon>Eukaryota</taxon>
        <taxon>Metazoa</taxon>
        <taxon>Ecdysozoa</taxon>
        <taxon>Nematoda</taxon>
        <taxon>Chromadorea</taxon>
        <taxon>Rhabditida</taxon>
        <taxon>Rhabditina</taxon>
        <taxon>Rhabditomorpha</taxon>
        <taxon>Strongyloidea</taxon>
        <taxon>Metastrongylidae</taxon>
        <taxon>Parelaphostrongylus</taxon>
    </lineage>
</organism>
<keyword evidence="2" id="KW-1185">Reference proteome</keyword>
<evidence type="ECO:0000313" key="2">
    <source>
        <dbReference type="Proteomes" id="UP001196413"/>
    </source>
</evidence>